<evidence type="ECO:0000313" key="3">
    <source>
        <dbReference type="EMBL" id="RRS02856.1"/>
    </source>
</evidence>
<dbReference type="GO" id="GO:0016989">
    <property type="term" value="F:sigma factor antagonist activity"/>
    <property type="evidence" value="ECO:0007669"/>
    <property type="project" value="TreeGrafter"/>
</dbReference>
<proteinExistence type="predicted"/>
<dbReference type="OrthoDB" id="1100567at2"/>
<dbReference type="PANTHER" id="PTHR30273:SF2">
    <property type="entry name" value="PROTEIN FECR"/>
    <property type="match status" value="1"/>
</dbReference>
<feature type="domain" description="FecR protein" evidence="1">
    <location>
        <begin position="109"/>
        <end position="201"/>
    </location>
</feature>
<keyword evidence="4" id="KW-1185">Reference proteome</keyword>
<dbReference type="Proteomes" id="UP000269265">
    <property type="component" value="Unassembled WGS sequence"/>
</dbReference>
<reference evidence="3 4" key="1">
    <citation type="submission" date="2018-12" db="EMBL/GenBank/DDBJ databases">
        <title>The whole draft genome of Aquabacterium sp. SJQ9.</title>
        <authorList>
            <person name="Sun L."/>
            <person name="Gao X."/>
            <person name="Chen W."/>
            <person name="Huang K."/>
        </authorList>
    </citation>
    <scope>NUCLEOTIDE SEQUENCE [LARGE SCALE GENOMIC DNA]</scope>
    <source>
        <strain evidence="3 4">SJQ9</strain>
    </source>
</reference>
<sequence length="314" mass="34287">MGTTVLEQAANWYALLQADEVSEADRAGWQRWLAADARHARAWARVEAMSRRFDTLPAQTDRPAASHALHRAQGAGRRGALKVMGVAGVGALSGWLVARDEGLYPLRADHRTHVGEQRQVALADGSRLWLNSASAVRLDFKASERHLELLHGELLLETAHEAGRPLVVSTAEGRVHALGTRFGVYRQGGRSQVSVFHGVVEVSAGQREHRAVLQAGHQLSLTAQGLGSSEPASPVREAWTRGLLVAEDMRLGDFVAELARYQVGYLACSPKVADLRLVGVFPLTDIDQVYAALERALPVKVTRTLPWWRQVDAA</sequence>
<dbReference type="AlphaFoldDB" id="A0A3R8T9X6"/>
<feature type="domain" description="FecR N-terminal" evidence="2">
    <location>
        <begin position="7"/>
        <end position="49"/>
    </location>
</feature>
<dbReference type="PIRSF" id="PIRSF018266">
    <property type="entry name" value="FecR"/>
    <property type="match status" value="1"/>
</dbReference>
<dbReference type="InterPro" id="IPR006860">
    <property type="entry name" value="FecR"/>
</dbReference>
<accession>A0A3R8T9X6</accession>
<dbReference type="Pfam" id="PF04773">
    <property type="entry name" value="FecR"/>
    <property type="match status" value="1"/>
</dbReference>
<dbReference type="PANTHER" id="PTHR30273">
    <property type="entry name" value="PERIPLASMIC SIGNAL SENSOR AND SIGMA FACTOR ACTIVATOR FECR-RELATED"/>
    <property type="match status" value="1"/>
</dbReference>
<comment type="caution">
    <text evidence="3">The sequence shown here is derived from an EMBL/GenBank/DDBJ whole genome shotgun (WGS) entry which is preliminary data.</text>
</comment>
<evidence type="ECO:0000259" key="2">
    <source>
        <dbReference type="Pfam" id="PF16220"/>
    </source>
</evidence>
<name>A0A3R8T9X6_9BURK</name>
<gene>
    <name evidence="3" type="ORF">EIP75_18840</name>
</gene>
<dbReference type="Pfam" id="PF16220">
    <property type="entry name" value="DUF4880"/>
    <property type="match status" value="1"/>
</dbReference>
<dbReference type="Gene3D" id="2.60.120.1440">
    <property type="match status" value="1"/>
</dbReference>
<protein>
    <submittedName>
        <fullName evidence="3">DUF4880 domain-containing protein</fullName>
    </submittedName>
</protein>
<dbReference type="InterPro" id="IPR012373">
    <property type="entry name" value="Ferrdict_sens_TM"/>
</dbReference>
<organism evidence="3 4">
    <name type="scientific">Aquabacterium soli</name>
    <dbReference type="NCBI Taxonomy" id="2493092"/>
    <lineage>
        <taxon>Bacteria</taxon>
        <taxon>Pseudomonadati</taxon>
        <taxon>Pseudomonadota</taxon>
        <taxon>Betaproteobacteria</taxon>
        <taxon>Burkholderiales</taxon>
        <taxon>Aquabacterium</taxon>
    </lineage>
</organism>
<dbReference type="InterPro" id="IPR032623">
    <property type="entry name" value="FecR_N"/>
</dbReference>
<evidence type="ECO:0000313" key="4">
    <source>
        <dbReference type="Proteomes" id="UP000269265"/>
    </source>
</evidence>
<dbReference type="EMBL" id="RSED01000018">
    <property type="protein sequence ID" value="RRS02856.1"/>
    <property type="molecule type" value="Genomic_DNA"/>
</dbReference>
<evidence type="ECO:0000259" key="1">
    <source>
        <dbReference type="Pfam" id="PF04773"/>
    </source>
</evidence>